<sequence>MAEYEIQQFEVSRTLPRGAVRRLLAEHAEYGGWELARLRRYPDGTRKVWLRRRIIKVMRTF</sequence>
<dbReference type="RefSeq" id="WP_380043899.1">
    <property type="nucleotide sequence ID" value="NZ_JBHLTC010000003.1"/>
</dbReference>
<organism evidence="1 2">
    <name type="scientific">Kribbella deserti</name>
    <dbReference type="NCBI Taxonomy" id="1926257"/>
    <lineage>
        <taxon>Bacteria</taxon>
        <taxon>Bacillati</taxon>
        <taxon>Actinomycetota</taxon>
        <taxon>Actinomycetes</taxon>
        <taxon>Propionibacteriales</taxon>
        <taxon>Kribbellaceae</taxon>
        <taxon>Kribbella</taxon>
    </lineage>
</organism>
<evidence type="ECO:0000313" key="2">
    <source>
        <dbReference type="Proteomes" id="UP001589890"/>
    </source>
</evidence>
<dbReference type="InterPro" id="IPR043758">
    <property type="entry name" value="DUF5703"/>
</dbReference>
<dbReference type="Pfam" id="PF18963">
    <property type="entry name" value="DUF5703"/>
    <property type="match status" value="1"/>
</dbReference>
<protein>
    <submittedName>
        <fullName evidence="1">DUF5703 family protein</fullName>
    </submittedName>
</protein>
<name>A0ABV6QEY6_9ACTN</name>
<comment type="caution">
    <text evidence="1">The sequence shown here is derived from an EMBL/GenBank/DDBJ whole genome shotgun (WGS) entry which is preliminary data.</text>
</comment>
<dbReference type="EMBL" id="JBHLTC010000003">
    <property type="protein sequence ID" value="MFC0623203.1"/>
    <property type="molecule type" value="Genomic_DNA"/>
</dbReference>
<proteinExistence type="predicted"/>
<keyword evidence="2" id="KW-1185">Reference proteome</keyword>
<reference evidence="1 2" key="1">
    <citation type="submission" date="2024-09" db="EMBL/GenBank/DDBJ databases">
        <authorList>
            <person name="Sun Q."/>
            <person name="Mori K."/>
        </authorList>
    </citation>
    <scope>NUCLEOTIDE SEQUENCE [LARGE SCALE GENOMIC DNA]</scope>
    <source>
        <strain evidence="1 2">CGMCC 1.15906</strain>
    </source>
</reference>
<gene>
    <name evidence="1" type="ORF">ACFFGN_03965</name>
</gene>
<evidence type="ECO:0000313" key="1">
    <source>
        <dbReference type="EMBL" id="MFC0623203.1"/>
    </source>
</evidence>
<accession>A0ABV6QEY6</accession>
<dbReference type="Proteomes" id="UP001589890">
    <property type="component" value="Unassembled WGS sequence"/>
</dbReference>